<dbReference type="AlphaFoldDB" id="A0A931G6N7"/>
<feature type="non-terminal residue" evidence="1">
    <location>
        <position position="121"/>
    </location>
</feature>
<evidence type="ECO:0000313" key="2">
    <source>
        <dbReference type="Proteomes" id="UP000706172"/>
    </source>
</evidence>
<gene>
    <name evidence="1" type="ORF">H0S81_01335</name>
</gene>
<protein>
    <submittedName>
        <fullName evidence="1">Uracil-DNA glycosylase</fullName>
    </submittedName>
</protein>
<sequence>MTSTVTLPDIIDDLSGYLRCQKQMGLTRVTLSARSLEILTAWGRPVVPRKSFRHAGPASANVVLVDGADTFFTGEAGALLKKILAAMKLAEDNICVCNAPDAEQVFAFLQSVRPVVVIALG</sequence>
<comment type="caution">
    <text evidence="1">The sequence shown here is derived from an EMBL/GenBank/DDBJ whole genome shotgun (WGS) entry which is preliminary data.</text>
</comment>
<name>A0A931G6N7_9BACT</name>
<reference evidence="1" key="1">
    <citation type="submission" date="2020-07" db="EMBL/GenBank/DDBJ databases">
        <title>Severe corrosion of carbon steel in oil field produced water can be linked to methanogenic archaea containing a special type of NiFe hydrogenase.</title>
        <authorList>
            <person name="Lahme S."/>
            <person name="Mand J."/>
            <person name="Longwell J."/>
            <person name="Smith R."/>
            <person name="Enning D."/>
        </authorList>
    </citation>
    <scope>NUCLEOTIDE SEQUENCE</scope>
    <source>
        <strain evidence="1">MIC098Bin6</strain>
    </source>
</reference>
<dbReference type="Proteomes" id="UP000706172">
    <property type="component" value="Unassembled WGS sequence"/>
</dbReference>
<organism evidence="1 2">
    <name type="scientific">Desulfotignum balticum</name>
    <dbReference type="NCBI Taxonomy" id="115781"/>
    <lineage>
        <taxon>Bacteria</taxon>
        <taxon>Pseudomonadati</taxon>
        <taxon>Thermodesulfobacteriota</taxon>
        <taxon>Desulfobacteria</taxon>
        <taxon>Desulfobacterales</taxon>
        <taxon>Desulfobacteraceae</taxon>
        <taxon>Desulfotignum</taxon>
    </lineage>
</organism>
<accession>A0A931G6N7</accession>
<proteinExistence type="predicted"/>
<evidence type="ECO:0000313" key="1">
    <source>
        <dbReference type="EMBL" id="MBG0778561.1"/>
    </source>
</evidence>
<dbReference type="SUPFAM" id="SSF52141">
    <property type="entry name" value="Uracil-DNA glycosylase-like"/>
    <property type="match status" value="1"/>
</dbReference>
<dbReference type="InterPro" id="IPR036895">
    <property type="entry name" value="Uracil-DNA_glycosylase-like_sf"/>
</dbReference>
<dbReference type="EMBL" id="JACCQK010000051">
    <property type="protein sequence ID" value="MBG0778561.1"/>
    <property type="molecule type" value="Genomic_DNA"/>
</dbReference>